<dbReference type="Proteomes" id="UP000187085">
    <property type="component" value="Unassembled WGS sequence"/>
</dbReference>
<feature type="domain" description="Mur ligase C-terminal" evidence="15">
    <location>
        <begin position="415"/>
        <end position="546"/>
    </location>
</feature>
<feature type="binding site" evidence="11">
    <location>
        <position position="241"/>
    </location>
    <ligand>
        <name>UDP-N-acetyl-alpha-D-muramoyl-L-alanyl-D-glutamate</name>
        <dbReference type="ChEBI" id="CHEBI:83900"/>
    </ligand>
</feature>
<keyword evidence="8 11" id="KW-0573">Peptidoglycan synthesis</keyword>
<comment type="function">
    <text evidence="11">Catalyzes the addition of an amino acid to the nucleotide precursor UDP-N-acetylmuramoyl-L-alanyl-D-glutamate (UMAG) in the biosynthesis of bacterial cell-wall peptidoglycan.</text>
</comment>
<keyword evidence="4 11" id="KW-0132">Cell division</keyword>
<dbReference type="GO" id="GO:0004326">
    <property type="term" value="F:tetrahydrofolylpolyglutamate synthase activity"/>
    <property type="evidence" value="ECO:0007669"/>
    <property type="project" value="InterPro"/>
</dbReference>
<feature type="region of interest" description="Disordered" evidence="13">
    <location>
        <begin position="570"/>
        <end position="601"/>
    </location>
</feature>
<feature type="binding site" evidence="11">
    <location>
        <position position="75"/>
    </location>
    <ligand>
        <name>UDP-N-acetyl-alpha-D-muramoyl-L-alanyl-D-glutamate</name>
        <dbReference type="ChEBI" id="CHEBI:83900"/>
    </ligand>
</feature>
<evidence type="ECO:0000259" key="15">
    <source>
        <dbReference type="Pfam" id="PF02875"/>
    </source>
</evidence>
<keyword evidence="6 11" id="KW-0067">ATP-binding</keyword>
<keyword evidence="5 11" id="KW-0547">Nucleotide-binding</keyword>
<dbReference type="RefSeq" id="WP_076704115.1">
    <property type="nucleotide sequence ID" value="NZ_MRDE01000063.1"/>
</dbReference>
<feature type="compositionally biased region" description="Basic and acidic residues" evidence="13">
    <location>
        <begin position="586"/>
        <end position="601"/>
    </location>
</feature>
<dbReference type="STRING" id="554083.BKD30_08995"/>
<dbReference type="SUPFAM" id="SSF53623">
    <property type="entry name" value="MurD-like peptide ligases, catalytic domain"/>
    <property type="match status" value="1"/>
</dbReference>
<dbReference type="InterPro" id="IPR036565">
    <property type="entry name" value="Mur-like_cat_sf"/>
</dbReference>
<evidence type="ECO:0000259" key="14">
    <source>
        <dbReference type="Pfam" id="PF01225"/>
    </source>
</evidence>
<dbReference type="Pfam" id="PF08245">
    <property type="entry name" value="Mur_ligase_M"/>
    <property type="match status" value="1"/>
</dbReference>
<protein>
    <recommendedName>
        <fullName evidence="11">UDP-N-acetylmuramyl-tripeptide synthetase</fullName>
        <ecNumber evidence="11">6.3.2.-</ecNumber>
    </recommendedName>
    <alternativeName>
        <fullName evidence="11">UDP-MurNAc-tripeptide synthetase</fullName>
    </alternativeName>
</protein>
<dbReference type="GO" id="GO:0051301">
    <property type="term" value="P:cell division"/>
    <property type="evidence" value="ECO:0007669"/>
    <property type="project" value="UniProtKB-KW"/>
</dbReference>
<feature type="domain" description="Mur ligase N-terminal catalytic" evidence="14">
    <location>
        <begin position="70"/>
        <end position="141"/>
    </location>
</feature>
<dbReference type="GO" id="GO:0005737">
    <property type="term" value="C:cytoplasm"/>
    <property type="evidence" value="ECO:0007669"/>
    <property type="project" value="UniProtKB-SubCell"/>
</dbReference>
<feature type="compositionally biased region" description="Low complexity" evidence="13">
    <location>
        <begin position="20"/>
        <end position="36"/>
    </location>
</feature>
<dbReference type="PANTHER" id="PTHR23135:SF4">
    <property type="entry name" value="UDP-N-ACETYLMURAMOYL-L-ALANYL-D-GLUTAMATE--2,6-DIAMINOPIMELATE LIGASE MURE HOMOLOG, CHLOROPLASTIC"/>
    <property type="match status" value="1"/>
</dbReference>
<evidence type="ECO:0000256" key="6">
    <source>
        <dbReference type="ARBA" id="ARBA00022840"/>
    </source>
</evidence>
<evidence type="ECO:0000256" key="12">
    <source>
        <dbReference type="RuleBase" id="RU004135"/>
    </source>
</evidence>
<evidence type="ECO:0000256" key="4">
    <source>
        <dbReference type="ARBA" id="ARBA00022618"/>
    </source>
</evidence>
<dbReference type="PANTHER" id="PTHR23135">
    <property type="entry name" value="MUR LIGASE FAMILY MEMBER"/>
    <property type="match status" value="1"/>
</dbReference>
<dbReference type="NCBIfam" id="TIGR01085">
    <property type="entry name" value="murE"/>
    <property type="match status" value="1"/>
</dbReference>
<dbReference type="SUPFAM" id="SSF63418">
    <property type="entry name" value="MurE/MurF N-terminal domain"/>
    <property type="match status" value="1"/>
</dbReference>
<feature type="region of interest" description="Disordered" evidence="13">
    <location>
        <begin position="1"/>
        <end position="38"/>
    </location>
</feature>
<evidence type="ECO:0000259" key="16">
    <source>
        <dbReference type="Pfam" id="PF08245"/>
    </source>
</evidence>
<keyword evidence="7 11" id="KW-0133">Cell shape</keyword>
<dbReference type="GO" id="GO:0000287">
    <property type="term" value="F:magnesium ion binding"/>
    <property type="evidence" value="ECO:0007669"/>
    <property type="project" value="UniProtKB-UniRule"/>
</dbReference>
<evidence type="ECO:0000256" key="5">
    <source>
        <dbReference type="ARBA" id="ARBA00022741"/>
    </source>
</evidence>
<keyword evidence="18" id="KW-1185">Reference proteome</keyword>
<dbReference type="Gene3D" id="3.90.190.20">
    <property type="entry name" value="Mur ligase, C-terminal domain"/>
    <property type="match status" value="1"/>
</dbReference>
<keyword evidence="10 11" id="KW-0961">Cell wall biogenesis/degradation</keyword>
<organism evidence="17 18">
    <name type="scientific">Tersicoccus phoenicis</name>
    <dbReference type="NCBI Taxonomy" id="554083"/>
    <lineage>
        <taxon>Bacteria</taxon>
        <taxon>Bacillati</taxon>
        <taxon>Actinomycetota</taxon>
        <taxon>Actinomycetes</taxon>
        <taxon>Micrococcales</taxon>
        <taxon>Micrococcaceae</taxon>
        <taxon>Tersicoccus</taxon>
    </lineage>
</organism>
<dbReference type="InterPro" id="IPR000713">
    <property type="entry name" value="Mur_ligase_N"/>
</dbReference>
<comment type="cofactor">
    <cofactor evidence="11">
        <name>Mg(2+)</name>
        <dbReference type="ChEBI" id="CHEBI:18420"/>
    </cofactor>
</comment>
<evidence type="ECO:0000313" key="18">
    <source>
        <dbReference type="Proteomes" id="UP000187085"/>
    </source>
</evidence>
<dbReference type="UniPathway" id="UPA00219"/>
<feature type="binding site" evidence="11">
    <location>
        <position position="77"/>
    </location>
    <ligand>
        <name>UDP-N-acetyl-alpha-D-muramoyl-L-alanyl-D-glutamate</name>
        <dbReference type="ChEBI" id="CHEBI:83900"/>
    </ligand>
</feature>
<dbReference type="GO" id="GO:0008360">
    <property type="term" value="P:regulation of cell shape"/>
    <property type="evidence" value="ECO:0007669"/>
    <property type="project" value="UniProtKB-KW"/>
</dbReference>
<evidence type="ECO:0000256" key="10">
    <source>
        <dbReference type="ARBA" id="ARBA00023316"/>
    </source>
</evidence>
<dbReference type="InterPro" id="IPR018109">
    <property type="entry name" value="Folylpolyglutamate_synth_CS"/>
</dbReference>
<dbReference type="PROSITE" id="PS01011">
    <property type="entry name" value="FOLYLPOLYGLU_SYNT_1"/>
    <property type="match status" value="1"/>
</dbReference>
<keyword evidence="11" id="KW-0460">Magnesium</keyword>
<dbReference type="InterPro" id="IPR036615">
    <property type="entry name" value="Mur_ligase_C_dom_sf"/>
</dbReference>
<comment type="subcellular location">
    <subcellularLocation>
        <location evidence="11 12">Cytoplasm</location>
    </subcellularLocation>
</comment>
<comment type="PTM">
    <text evidence="11">Carboxylation is probably crucial for Mg(2+) binding and, consequently, for the gamma-phosphate positioning of ATP.</text>
</comment>
<dbReference type="OrthoDB" id="9800958at2"/>
<dbReference type="GO" id="GO:0005524">
    <property type="term" value="F:ATP binding"/>
    <property type="evidence" value="ECO:0007669"/>
    <property type="project" value="UniProtKB-UniRule"/>
</dbReference>
<evidence type="ECO:0000256" key="11">
    <source>
        <dbReference type="HAMAP-Rule" id="MF_00208"/>
    </source>
</evidence>
<comment type="pathway">
    <text evidence="11 12">Cell wall biogenesis; peptidoglycan biosynthesis.</text>
</comment>
<evidence type="ECO:0000256" key="9">
    <source>
        <dbReference type="ARBA" id="ARBA00023306"/>
    </source>
</evidence>
<dbReference type="EMBL" id="MRDE01000063">
    <property type="protein sequence ID" value="OMH24266.1"/>
    <property type="molecule type" value="Genomic_DNA"/>
</dbReference>
<feature type="modified residue" description="N6-carboxylysine" evidence="11">
    <location>
        <position position="273"/>
    </location>
</feature>
<keyword evidence="9 11" id="KW-0131">Cell cycle</keyword>
<dbReference type="Gene3D" id="3.40.1390.10">
    <property type="entry name" value="MurE/MurF, N-terminal domain"/>
    <property type="match status" value="1"/>
</dbReference>
<evidence type="ECO:0000313" key="17">
    <source>
        <dbReference type="EMBL" id="OMH24266.1"/>
    </source>
</evidence>
<dbReference type="GO" id="GO:0009252">
    <property type="term" value="P:peptidoglycan biosynthetic process"/>
    <property type="evidence" value="ECO:0007669"/>
    <property type="project" value="UniProtKB-UniRule"/>
</dbReference>
<comment type="caution">
    <text evidence="17">The sequence shown here is derived from an EMBL/GenBank/DDBJ whole genome shotgun (WGS) entry which is preliminary data.</text>
</comment>
<evidence type="ECO:0000256" key="1">
    <source>
        <dbReference type="ARBA" id="ARBA00005898"/>
    </source>
</evidence>
<dbReference type="GO" id="GO:0071555">
    <property type="term" value="P:cell wall organization"/>
    <property type="evidence" value="ECO:0007669"/>
    <property type="project" value="UniProtKB-KW"/>
</dbReference>
<evidence type="ECO:0000256" key="8">
    <source>
        <dbReference type="ARBA" id="ARBA00022984"/>
    </source>
</evidence>
<dbReference type="InterPro" id="IPR005761">
    <property type="entry name" value="UDP-N-AcMur-Glu-dNH2Pim_ligase"/>
</dbReference>
<dbReference type="HAMAP" id="MF_00208">
    <property type="entry name" value="MurE"/>
    <property type="match status" value="1"/>
</dbReference>
<dbReference type="InterPro" id="IPR013221">
    <property type="entry name" value="Mur_ligase_cen"/>
</dbReference>
<evidence type="ECO:0000256" key="3">
    <source>
        <dbReference type="ARBA" id="ARBA00022598"/>
    </source>
</evidence>
<evidence type="ECO:0000256" key="7">
    <source>
        <dbReference type="ARBA" id="ARBA00022960"/>
    </source>
</evidence>
<sequence length="601" mass="62182">MPAYHSASDEAAPGGTPDRSPGGASTSTAPPAGAAALRPAHPRAVPLSELRALIDAEAVPGSAGRADPAVTGVSLNTSQTLPGDLYAALPGTHRHGGQFIADAVDAGAVAVLTDPDGAALAARSGVTVPVLVHPRPRAVVGALSHRVFGPAATDEELALYAVTGTNGKTTTTYLINGLLGAAGARTGLIGTIEILAGGTAVPSVLTTPEAPQVHALLALMREHGVNAAAMEVSSHALSYHRVDGIRFDVAGFTNLTQDHLDLHGSMSEYFAAKAQLFTPEHCRRAVVLADDHWGRAMAHHAADRLGADAVTCLLVGGPEDGAPGMDAASGPDLRAVDLPGALWHVTDLTRDGLGHRFTLVGPAGVRLHARTGLPGRFNVANAALAVLMVHAGGMDPAAIQDLLEVPDVLTPQVPGRMQVIGTAPHAVVDFAHNPDALVRALEATRPDDGGRLLLVFGATGDRDATKRPLMGQIAARLADVVIVTDDDPHDEDPARIRAAVLAGAHRAVHDEGFSRVVEEVHPRAEAIRRAVALARPQDSILVAGRGHEVWQEVKGVNLPLDDRQELAAALRQVGDRGNAPVDEADPAPRDGRHQEEGNTPA</sequence>
<dbReference type="SUPFAM" id="SSF53244">
    <property type="entry name" value="MurD-like peptide ligases, peptide-binding domain"/>
    <property type="match status" value="1"/>
</dbReference>
<proteinExistence type="inferred from homology"/>
<dbReference type="AlphaFoldDB" id="A0A1R1L9R1"/>
<keyword evidence="2 11" id="KW-0963">Cytoplasm</keyword>
<accession>A0A1R1L9R1</accession>
<name>A0A1R1L9R1_9MICC</name>
<evidence type="ECO:0000256" key="13">
    <source>
        <dbReference type="SAM" id="MobiDB-lite"/>
    </source>
</evidence>
<reference evidence="17 18" key="1">
    <citation type="submission" date="2016-12" db="EMBL/GenBank/DDBJ databases">
        <title>Draft genome of Tersicoccus phoenicis 1P05MA.</title>
        <authorList>
            <person name="Nakajima Y."/>
            <person name="Yoshizawa S."/>
            <person name="Nakamura K."/>
            <person name="Ogura Y."/>
            <person name="Hayashi T."/>
            <person name="Kogure K."/>
        </authorList>
    </citation>
    <scope>NUCLEOTIDE SEQUENCE [LARGE SCALE GENOMIC DNA]</scope>
    <source>
        <strain evidence="17 18">1p05MA</strain>
    </source>
</reference>
<dbReference type="Pfam" id="PF01225">
    <property type="entry name" value="Mur_ligase"/>
    <property type="match status" value="1"/>
</dbReference>
<dbReference type="InterPro" id="IPR004101">
    <property type="entry name" value="Mur_ligase_C"/>
</dbReference>
<dbReference type="Gene3D" id="3.40.1190.10">
    <property type="entry name" value="Mur-like, catalytic domain"/>
    <property type="match status" value="1"/>
</dbReference>
<feature type="domain" description="Mur ligase central" evidence="16">
    <location>
        <begin position="162"/>
        <end position="388"/>
    </location>
</feature>
<feature type="binding site" evidence="11">
    <location>
        <begin position="206"/>
        <end position="207"/>
    </location>
    <ligand>
        <name>UDP-N-acetyl-alpha-D-muramoyl-L-alanyl-D-glutamate</name>
        <dbReference type="ChEBI" id="CHEBI:83900"/>
    </ligand>
</feature>
<feature type="binding site" evidence="11">
    <location>
        <begin position="164"/>
        <end position="170"/>
    </location>
    <ligand>
        <name>ATP</name>
        <dbReference type="ChEBI" id="CHEBI:30616"/>
    </ligand>
</feature>
<dbReference type="NCBIfam" id="NF001124">
    <property type="entry name" value="PRK00139.1-2"/>
    <property type="match status" value="1"/>
</dbReference>
<gene>
    <name evidence="11" type="primary">murE</name>
    <name evidence="17" type="ORF">BKD30_08995</name>
</gene>
<keyword evidence="3 11" id="KW-0436">Ligase</keyword>
<comment type="caution">
    <text evidence="11">Lacks conserved residue(s) required for the propagation of feature annotation.</text>
</comment>
<evidence type="ECO:0000256" key="2">
    <source>
        <dbReference type="ARBA" id="ARBA00022490"/>
    </source>
</evidence>
<dbReference type="EC" id="6.3.2.-" evidence="11"/>
<dbReference type="Pfam" id="PF02875">
    <property type="entry name" value="Mur_ligase_C"/>
    <property type="match status" value="1"/>
</dbReference>
<feature type="binding site" evidence="11">
    <location>
        <position position="233"/>
    </location>
    <ligand>
        <name>UDP-N-acetyl-alpha-D-muramoyl-L-alanyl-D-glutamate</name>
        <dbReference type="ChEBI" id="CHEBI:83900"/>
    </ligand>
</feature>
<dbReference type="InterPro" id="IPR035911">
    <property type="entry name" value="MurE/MurF_N"/>
</dbReference>
<comment type="similarity">
    <text evidence="1 11">Belongs to the MurCDEF family. MurE subfamily.</text>
</comment>